<gene>
    <name evidence="1" type="ORF">BDY19DRAFT_715394</name>
</gene>
<evidence type="ECO:0000313" key="2">
    <source>
        <dbReference type="Proteomes" id="UP001055072"/>
    </source>
</evidence>
<name>A0ACB8U8U9_9APHY</name>
<sequence>MSSSLPTPTSQHTQDELKLPTYIYKLIPHTSPPPLPPTPLPTALPISPLDQSSGFIHLSTAPQVLGTLVHFFTSDPRVYVLRIPFARVQTNIKWEDPKGEVCGDRPGEGRFPHLYNGLKLGNDEVDEVVVWEREEEEEEEKNGRKGWEEVVKKAEEDGWLVY</sequence>
<proteinExistence type="predicted"/>
<comment type="caution">
    <text evidence="1">The sequence shown here is derived from an EMBL/GenBank/DDBJ whole genome shotgun (WGS) entry which is preliminary data.</text>
</comment>
<accession>A0ACB8U8U9</accession>
<evidence type="ECO:0000313" key="1">
    <source>
        <dbReference type="EMBL" id="KAI0090534.1"/>
    </source>
</evidence>
<keyword evidence="2" id="KW-1185">Reference proteome</keyword>
<dbReference type="EMBL" id="MU274907">
    <property type="protein sequence ID" value="KAI0090534.1"/>
    <property type="molecule type" value="Genomic_DNA"/>
</dbReference>
<dbReference type="Proteomes" id="UP001055072">
    <property type="component" value="Unassembled WGS sequence"/>
</dbReference>
<reference evidence="1" key="1">
    <citation type="journal article" date="2021" name="Environ. Microbiol.">
        <title>Gene family expansions and transcriptome signatures uncover fungal adaptations to wood decay.</title>
        <authorList>
            <person name="Hage H."/>
            <person name="Miyauchi S."/>
            <person name="Viragh M."/>
            <person name="Drula E."/>
            <person name="Min B."/>
            <person name="Chaduli D."/>
            <person name="Navarro D."/>
            <person name="Favel A."/>
            <person name="Norest M."/>
            <person name="Lesage-Meessen L."/>
            <person name="Balint B."/>
            <person name="Merenyi Z."/>
            <person name="de Eugenio L."/>
            <person name="Morin E."/>
            <person name="Martinez A.T."/>
            <person name="Baldrian P."/>
            <person name="Stursova M."/>
            <person name="Martinez M.J."/>
            <person name="Novotny C."/>
            <person name="Magnuson J.K."/>
            <person name="Spatafora J.W."/>
            <person name="Maurice S."/>
            <person name="Pangilinan J."/>
            <person name="Andreopoulos W."/>
            <person name="LaButti K."/>
            <person name="Hundley H."/>
            <person name="Na H."/>
            <person name="Kuo A."/>
            <person name="Barry K."/>
            <person name="Lipzen A."/>
            <person name="Henrissat B."/>
            <person name="Riley R."/>
            <person name="Ahrendt S."/>
            <person name="Nagy L.G."/>
            <person name="Grigoriev I.V."/>
            <person name="Martin F."/>
            <person name="Rosso M.N."/>
        </authorList>
    </citation>
    <scope>NUCLEOTIDE SEQUENCE</scope>
    <source>
        <strain evidence="1">CBS 384.51</strain>
    </source>
</reference>
<organism evidence="1 2">
    <name type="scientific">Irpex rosettiformis</name>
    <dbReference type="NCBI Taxonomy" id="378272"/>
    <lineage>
        <taxon>Eukaryota</taxon>
        <taxon>Fungi</taxon>
        <taxon>Dikarya</taxon>
        <taxon>Basidiomycota</taxon>
        <taxon>Agaricomycotina</taxon>
        <taxon>Agaricomycetes</taxon>
        <taxon>Polyporales</taxon>
        <taxon>Irpicaceae</taxon>
        <taxon>Irpex</taxon>
    </lineage>
</organism>
<protein>
    <submittedName>
        <fullName evidence="1">Uncharacterized protein</fullName>
    </submittedName>
</protein>